<dbReference type="eggNOG" id="COG1295">
    <property type="taxonomic scope" value="Bacteria"/>
</dbReference>
<dbReference type="PANTHER" id="PTHR30213:SF0">
    <property type="entry name" value="UPF0761 MEMBRANE PROTEIN YIHY"/>
    <property type="match status" value="1"/>
</dbReference>
<keyword evidence="4 6" id="KW-1133">Transmembrane helix</keyword>
<accession>D6Z4E6</accession>
<keyword evidence="8" id="KW-1185">Reference proteome</keyword>
<dbReference type="InParanoid" id="D6Z4E6"/>
<name>D6Z4E6_DESAT</name>
<dbReference type="PANTHER" id="PTHR30213">
    <property type="entry name" value="INNER MEMBRANE PROTEIN YHJD"/>
    <property type="match status" value="1"/>
</dbReference>
<evidence type="ECO:0000313" key="7">
    <source>
        <dbReference type="EMBL" id="ADH86421.1"/>
    </source>
</evidence>
<keyword evidence="2" id="KW-1003">Cell membrane</keyword>
<keyword evidence="5 6" id="KW-0472">Membrane</keyword>
<evidence type="ECO:0000313" key="8">
    <source>
        <dbReference type="Proteomes" id="UP000001508"/>
    </source>
</evidence>
<dbReference type="InterPro" id="IPR017039">
    <property type="entry name" value="Virul_fac_BrkB"/>
</dbReference>
<evidence type="ECO:0000256" key="6">
    <source>
        <dbReference type="SAM" id="Phobius"/>
    </source>
</evidence>
<feature type="transmembrane region" description="Helical" evidence="6">
    <location>
        <begin position="155"/>
        <end position="174"/>
    </location>
</feature>
<evidence type="ECO:0000256" key="1">
    <source>
        <dbReference type="ARBA" id="ARBA00004651"/>
    </source>
</evidence>
<feature type="transmembrane region" description="Helical" evidence="6">
    <location>
        <begin position="195"/>
        <end position="218"/>
    </location>
</feature>
<dbReference type="KEGG" id="dak:DaAHT2_1729"/>
<proteinExistence type="predicted"/>
<comment type="subcellular location">
    <subcellularLocation>
        <location evidence="1">Cell membrane</location>
        <topology evidence="1">Multi-pass membrane protein</topology>
    </subcellularLocation>
</comment>
<dbReference type="Pfam" id="PF03631">
    <property type="entry name" value="Virul_fac_BrkB"/>
    <property type="match status" value="1"/>
</dbReference>
<gene>
    <name evidence="7" type="ordered locus">DaAHT2_1729</name>
</gene>
<sequence>MIPLPGELYRKAQQLPAWIRREPEVGENPWVRRLRELLLVLLIFGREFNRDRIPLRASALTFTIMLSLVPTLALGTAVLKGLGADDQMRQAAHRFIDQMEASTAIWGESGEMVPNGNDHSAPPATAEQLPGTTDHLREAVDQIFAYVDRTDFTTLGAFGVVGLVAAVIIVLGSIERSMNAIWQAGGGRPMGRRMMDYLALMIMLPLAVNLTLATEATLQSEALQERLQFFLPMGLLESILLDLLPLLLLTLTFTLLYRFLPATRVNFTPALIGGLFGAVLWLVVQGLYLKMQIGVARYNAIYGSFATLPLFLVWLQLCWIIFLAGAEMSFATQVRRNYRWDDDELSPANRLTLAFTMLMGVHNQFQHRRPAAPALLAAELHQPEGVITQVAGQLADRGLLRYYQDPASGSHGYLPGTPLEKVEPTEVLDLILGTDIPPQTGAPLAQAAVTAAREALAGKKLVGAEGVDIIAKTG</sequence>
<dbReference type="Proteomes" id="UP000001508">
    <property type="component" value="Chromosome"/>
</dbReference>
<evidence type="ECO:0000256" key="3">
    <source>
        <dbReference type="ARBA" id="ARBA00022692"/>
    </source>
</evidence>
<dbReference type="HOGENOM" id="CLU_032288_2_0_7"/>
<evidence type="ECO:0000256" key="4">
    <source>
        <dbReference type="ARBA" id="ARBA00022989"/>
    </source>
</evidence>
<evidence type="ECO:0000256" key="2">
    <source>
        <dbReference type="ARBA" id="ARBA00022475"/>
    </source>
</evidence>
<feature type="transmembrane region" description="Helical" evidence="6">
    <location>
        <begin position="267"/>
        <end position="288"/>
    </location>
</feature>
<dbReference type="AlphaFoldDB" id="D6Z4E6"/>
<dbReference type="NCBIfam" id="TIGR00765">
    <property type="entry name" value="yihY_not_rbn"/>
    <property type="match status" value="1"/>
</dbReference>
<organism evidence="7 8">
    <name type="scientific">Desulfurivibrio alkaliphilus (strain DSM 19089 / UNIQEM U267 / AHT2)</name>
    <dbReference type="NCBI Taxonomy" id="589865"/>
    <lineage>
        <taxon>Bacteria</taxon>
        <taxon>Pseudomonadati</taxon>
        <taxon>Thermodesulfobacteriota</taxon>
        <taxon>Desulfobulbia</taxon>
        <taxon>Desulfobulbales</taxon>
        <taxon>Desulfobulbaceae</taxon>
        <taxon>Desulfurivibrio</taxon>
    </lineage>
</organism>
<dbReference type="GO" id="GO:0005886">
    <property type="term" value="C:plasma membrane"/>
    <property type="evidence" value="ECO:0007669"/>
    <property type="project" value="UniProtKB-SubCell"/>
</dbReference>
<evidence type="ECO:0000256" key="5">
    <source>
        <dbReference type="ARBA" id="ARBA00023136"/>
    </source>
</evidence>
<protein>
    <submittedName>
        <fullName evidence="7">Ribonuclease BN</fullName>
    </submittedName>
</protein>
<keyword evidence="3 6" id="KW-0812">Transmembrane</keyword>
<reference evidence="8" key="1">
    <citation type="submission" date="2010-02" db="EMBL/GenBank/DDBJ databases">
        <title>Complete sequence of Desulfurivibrio alkaliphilus AHT2.</title>
        <authorList>
            <consortium name="US DOE Joint Genome Institute"/>
            <person name="Pitluck S."/>
            <person name="Chertkov O."/>
            <person name="Detter J.C."/>
            <person name="Han C."/>
            <person name="Tapia R."/>
            <person name="Larimer F."/>
            <person name="Land M."/>
            <person name="Hauser L."/>
            <person name="Kyrpides N."/>
            <person name="Mikhailova N."/>
            <person name="Sorokin D.Y."/>
            <person name="Muyzer G."/>
            <person name="Woyke T."/>
        </authorList>
    </citation>
    <scope>NUCLEOTIDE SEQUENCE [LARGE SCALE GENOMIC DNA]</scope>
    <source>
        <strain evidence="8">DSM 19089 / UNIQEM U267 / AHT2</strain>
    </source>
</reference>
<feature type="transmembrane region" description="Helical" evidence="6">
    <location>
        <begin position="300"/>
        <end position="326"/>
    </location>
</feature>
<dbReference type="OrthoDB" id="9808671at2"/>
<dbReference type="EMBL" id="CP001940">
    <property type="protein sequence ID" value="ADH86421.1"/>
    <property type="molecule type" value="Genomic_DNA"/>
</dbReference>
<feature type="transmembrane region" description="Helical" evidence="6">
    <location>
        <begin position="59"/>
        <end position="79"/>
    </location>
</feature>
<feature type="transmembrane region" description="Helical" evidence="6">
    <location>
        <begin position="238"/>
        <end position="260"/>
    </location>
</feature>
<dbReference type="RefSeq" id="WP_013163947.1">
    <property type="nucleotide sequence ID" value="NC_014216.1"/>
</dbReference>
<dbReference type="STRING" id="589865.DaAHT2_1729"/>